<accession>A0ABM0UZF7</accession>
<evidence type="ECO:0000256" key="3">
    <source>
        <dbReference type="PROSITE-ProRule" id="PRU00023"/>
    </source>
</evidence>
<reference evidence="5" key="2">
    <citation type="submission" date="2025-08" db="UniProtKB">
        <authorList>
            <consortium name="RefSeq"/>
        </authorList>
    </citation>
    <scope>IDENTIFICATION</scope>
    <source>
        <tissue evidence="5">Leaf</tissue>
    </source>
</reference>
<dbReference type="PROSITE" id="PS50297">
    <property type="entry name" value="ANK_REP_REGION"/>
    <property type="match status" value="2"/>
</dbReference>
<dbReference type="Proteomes" id="UP000694864">
    <property type="component" value="Chromosome 2"/>
</dbReference>
<keyword evidence="4" id="KW-1185">Reference proteome</keyword>
<evidence type="ECO:0000313" key="5">
    <source>
        <dbReference type="RefSeq" id="XP_010448553.1"/>
    </source>
</evidence>
<dbReference type="PANTHER" id="PTHR24186">
    <property type="entry name" value="PROTEIN PHOSPHATASE 1 REGULATORY SUBUNIT"/>
    <property type="match status" value="1"/>
</dbReference>
<dbReference type="InterPro" id="IPR002110">
    <property type="entry name" value="Ankyrin_rpt"/>
</dbReference>
<feature type="repeat" description="ANK" evidence="3">
    <location>
        <begin position="166"/>
        <end position="187"/>
    </location>
</feature>
<sequence>MTTPIFKAVLRNDVSAFLDLVQTNPSVLEERNHGESFRGTVLHLAVEAEHGELVSRIIEFRPSLVRSTNCDGDTPLHLAARFGQASFVTQMLESGQDLCMALNGQGETALNLACANKHLDIAGLILEKTRSITIVEFYATIKEDTTDLSRRMLEKFPNIAWHVDGEFSTPLHFACDVGNLDIVKMLLGLDEILAERVNKDGITPLHLAAMKCSVAILKEFLDKTPRSFNTLTPAKETVFHLAAKHQNISAFVFMAQNSELTEFLHRTDKQGNTVLHTAASVACLSVSVSSFASQYLLRLVQTKPDSL</sequence>
<reference evidence="4" key="1">
    <citation type="journal article" date="2014" name="Nat. Commun.">
        <title>The emerging biofuel crop Camelina sativa retains a highly undifferentiated hexaploid genome structure.</title>
        <authorList>
            <person name="Kagale S."/>
            <person name="Koh C."/>
            <person name="Nixon J."/>
            <person name="Bollina V."/>
            <person name="Clarke W.E."/>
            <person name="Tuteja R."/>
            <person name="Spillane C."/>
            <person name="Robinson S.J."/>
            <person name="Links M.G."/>
            <person name="Clarke C."/>
            <person name="Higgins E.E."/>
            <person name="Huebert T."/>
            <person name="Sharpe A.G."/>
            <person name="Parkin I.A."/>
        </authorList>
    </citation>
    <scope>NUCLEOTIDE SEQUENCE [LARGE SCALE GENOMIC DNA]</scope>
    <source>
        <strain evidence="4">cv. DH55</strain>
    </source>
</reference>
<feature type="repeat" description="ANK" evidence="3">
    <location>
        <begin position="71"/>
        <end position="103"/>
    </location>
</feature>
<evidence type="ECO:0000256" key="1">
    <source>
        <dbReference type="ARBA" id="ARBA00022737"/>
    </source>
</evidence>
<evidence type="ECO:0000256" key="2">
    <source>
        <dbReference type="ARBA" id="ARBA00023043"/>
    </source>
</evidence>
<evidence type="ECO:0000313" key="4">
    <source>
        <dbReference type="Proteomes" id="UP000694864"/>
    </source>
</evidence>
<dbReference type="InterPro" id="IPR036770">
    <property type="entry name" value="Ankyrin_rpt-contain_sf"/>
</dbReference>
<dbReference type="SUPFAM" id="SSF48403">
    <property type="entry name" value="Ankyrin repeat"/>
    <property type="match status" value="1"/>
</dbReference>
<organism evidence="4 5">
    <name type="scientific">Camelina sativa</name>
    <name type="common">False flax</name>
    <name type="synonym">Myagrum sativum</name>
    <dbReference type="NCBI Taxonomy" id="90675"/>
    <lineage>
        <taxon>Eukaryota</taxon>
        <taxon>Viridiplantae</taxon>
        <taxon>Streptophyta</taxon>
        <taxon>Embryophyta</taxon>
        <taxon>Tracheophyta</taxon>
        <taxon>Spermatophyta</taxon>
        <taxon>Magnoliopsida</taxon>
        <taxon>eudicotyledons</taxon>
        <taxon>Gunneridae</taxon>
        <taxon>Pentapetalae</taxon>
        <taxon>rosids</taxon>
        <taxon>malvids</taxon>
        <taxon>Brassicales</taxon>
        <taxon>Brassicaceae</taxon>
        <taxon>Camelineae</taxon>
        <taxon>Camelina</taxon>
    </lineage>
</organism>
<keyword evidence="2 3" id="KW-0040">ANK repeat</keyword>
<dbReference type="GeneID" id="104730999"/>
<protein>
    <submittedName>
        <fullName evidence="5">Ankyrin-3-like isoform X1</fullName>
    </submittedName>
</protein>
<keyword evidence="1" id="KW-0677">Repeat</keyword>
<gene>
    <name evidence="5" type="primary">LOC104730999</name>
</gene>
<dbReference type="PANTHER" id="PTHR24186:SF38">
    <property type="entry name" value="ANKYRIN REPEAT FAMILY PROTEIN"/>
    <property type="match status" value="1"/>
</dbReference>
<proteinExistence type="predicted"/>
<dbReference type="SMART" id="SM00248">
    <property type="entry name" value="ANK"/>
    <property type="match status" value="6"/>
</dbReference>
<name>A0ABM0UZF7_CAMSA</name>
<dbReference type="PROSITE" id="PS50088">
    <property type="entry name" value="ANK_REPEAT"/>
    <property type="match status" value="2"/>
</dbReference>
<dbReference type="RefSeq" id="XP_010448553.1">
    <property type="nucleotide sequence ID" value="XM_010450251.1"/>
</dbReference>
<dbReference type="Pfam" id="PF12796">
    <property type="entry name" value="Ank_2"/>
    <property type="match status" value="2"/>
</dbReference>
<dbReference type="Gene3D" id="1.25.40.20">
    <property type="entry name" value="Ankyrin repeat-containing domain"/>
    <property type="match status" value="2"/>
</dbReference>